<dbReference type="NCBIfam" id="TIGR01695">
    <property type="entry name" value="murJ_mviN"/>
    <property type="match status" value="1"/>
</dbReference>
<dbReference type="GO" id="GO:0009252">
    <property type="term" value="P:peptidoglycan biosynthetic process"/>
    <property type="evidence" value="ECO:0007669"/>
    <property type="project" value="UniProtKB-UniRule"/>
</dbReference>
<dbReference type="RefSeq" id="WP_138084994.1">
    <property type="nucleotide sequence ID" value="NZ_VAUV01000003.1"/>
</dbReference>
<sequence>MSRPDPESEPDQAKPVAIPADNQAEARSTAKAFGLVTIAILCSRVLGLVREVVLNSLFGGTANVKWLDCFIMAFKAPNMLRDLFAEGALSTAFVTVFSKKMKAEGDDSAWGLARKMATLTAVFMSVVSLLGVIFAPVIIYLLAHGWHTDDPEKYHFTILLARIMYPFILLVSLAALVMGMLNARKVFFMPAMSSTFFNLGSMVTGGAIGWWLDPEFGRVAIIGFAIGTLIGGLCQLLILLPSLKKVGFHFFPDFNWRDSGVRNILKIMGPAVISGSVVQVNVLFNTMFASYVELDGSVTALNNAFRLMQLPLGLFGVGLATVSLPALARLATDGVSAEFRGTLSKNLRFVSLLSLPSAVGLIMLAEPIMSIIYGHGAAATNPMLIPMCAIALQAYALGLLFYAALKVLQPAFYAIDRRYIPMFVSLACVLLSVGLNYLFVIRWRLGHEYLALSTSITAALNFCLLFFFMRRSAGGLHDKQLFIAMMKLLISAAAMAGVCWVAKVTVLADWDQFSLWMRGIYLGGTISIAAAVYFTLNLLLGNEEAGAFASILKRRLIRK</sequence>
<dbReference type="Pfam" id="PF03023">
    <property type="entry name" value="MurJ"/>
    <property type="match status" value="1"/>
</dbReference>
<evidence type="ECO:0000313" key="13">
    <source>
        <dbReference type="EMBL" id="TLD71989.1"/>
    </source>
</evidence>
<evidence type="ECO:0000256" key="2">
    <source>
        <dbReference type="ARBA" id="ARBA00022475"/>
    </source>
</evidence>
<dbReference type="InterPro" id="IPR004268">
    <property type="entry name" value="MurJ"/>
</dbReference>
<evidence type="ECO:0000256" key="7">
    <source>
        <dbReference type="ARBA" id="ARBA00023136"/>
    </source>
</evidence>
<comment type="function">
    <text evidence="8 10 11">Involved in peptidoglycan biosynthesis. Transports lipid-linked peptidoglycan precursors from the inner to the outer leaflet of the cytoplasmic membrane.</text>
</comment>
<feature type="transmembrane region" description="Helical" evidence="10">
    <location>
        <begin position="384"/>
        <end position="408"/>
    </location>
</feature>
<dbReference type="PANTHER" id="PTHR47019">
    <property type="entry name" value="LIPID II FLIPPASE MURJ"/>
    <property type="match status" value="1"/>
</dbReference>
<comment type="similarity">
    <text evidence="9 10 11">Belongs to the MurJ/MviN family.</text>
</comment>
<dbReference type="CDD" id="cd13123">
    <property type="entry name" value="MATE_MurJ_like"/>
    <property type="match status" value="1"/>
</dbReference>
<dbReference type="PRINTS" id="PR01806">
    <property type="entry name" value="VIRFACTRMVIN"/>
</dbReference>
<evidence type="ECO:0000256" key="5">
    <source>
        <dbReference type="ARBA" id="ARBA00022984"/>
    </source>
</evidence>
<comment type="caution">
    <text evidence="13">The sequence shown here is derived from an EMBL/GenBank/DDBJ whole genome shotgun (WGS) entry which is preliminary data.</text>
</comment>
<dbReference type="OrthoDB" id="9804143at2"/>
<keyword evidence="6 10" id="KW-1133">Transmembrane helix</keyword>
<dbReference type="GO" id="GO:0015648">
    <property type="term" value="F:lipid-linked peptidoglycan transporter activity"/>
    <property type="evidence" value="ECO:0007669"/>
    <property type="project" value="UniProtKB-UniRule"/>
</dbReference>
<feature type="transmembrane region" description="Helical" evidence="10">
    <location>
        <begin position="264"/>
        <end position="284"/>
    </location>
</feature>
<feature type="transmembrane region" description="Helical" evidence="10">
    <location>
        <begin position="449"/>
        <end position="469"/>
    </location>
</feature>
<feature type="transmembrane region" description="Helical" evidence="10">
    <location>
        <begin position="163"/>
        <end position="183"/>
    </location>
</feature>
<evidence type="ECO:0000256" key="3">
    <source>
        <dbReference type="ARBA" id="ARBA00022692"/>
    </source>
</evidence>
<keyword evidence="10 11" id="KW-0813">Transport</keyword>
<evidence type="ECO:0000256" key="8">
    <source>
        <dbReference type="ARBA" id="ARBA00060041"/>
    </source>
</evidence>
<feature type="transmembrane region" description="Helical" evidence="10">
    <location>
        <begin position="121"/>
        <end position="143"/>
    </location>
</feature>
<feature type="transmembrane region" description="Helical" evidence="10">
    <location>
        <begin position="349"/>
        <end position="372"/>
    </location>
</feature>
<evidence type="ECO:0000256" key="1">
    <source>
        <dbReference type="ARBA" id="ARBA00004651"/>
    </source>
</evidence>
<evidence type="ECO:0000256" key="4">
    <source>
        <dbReference type="ARBA" id="ARBA00022960"/>
    </source>
</evidence>
<evidence type="ECO:0000256" key="11">
    <source>
        <dbReference type="PIRNR" id="PIRNR002869"/>
    </source>
</evidence>
<dbReference type="GO" id="GO:0005886">
    <property type="term" value="C:plasma membrane"/>
    <property type="evidence" value="ECO:0007669"/>
    <property type="project" value="UniProtKB-SubCell"/>
</dbReference>
<evidence type="ECO:0000256" key="12">
    <source>
        <dbReference type="SAM" id="MobiDB-lite"/>
    </source>
</evidence>
<protein>
    <recommendedName>
        <fullName evidence="10">Probable lipid II flippase MurJ</fullName>
    </recommendedName>
</protein>
<keyword evidence="3 10" id="KW-0812">Transmembrane</keyword>
<comment type="subcellular location">
    <subcellularLocation>
        <location evidence="1 10">Cell membrane</location>
        <topology evidence="1 10">Multi-pass membrane protein</topology>
    </subcellularLocation>
</comment>
<dbReference type="PANTHER" id="PTHR47019:SF1">
    <property type="entry name" value="LIPID II FLIPPASE MURJ"/>
    <property type="match status" value="1"/>
</dbReference>
<keyword evidence="5 10" id="KW-0573">Peptidoglycan synthesis</keyword>
<name>A0A5R8KK47_9BACT</name>
<feature type="transmembrane region" description="Helical" evidence="10">
    <location>
        <begin position="481"/>
        <end position="508"/>
    </location>
</feature>
<dbReference type="InterPro" id="IPR051050">
    <property type="entry name" value="Lipid_II_flippase_MurJ/MviN"/>
</dbReference>
<feature type="transmembrane region" description="Helical" evidence="10">
    <location>
        <begin position="218"/>
        <end position="243"/>
    </location>
</feature>
<feature type="transmembrane region" description="Helical" evidence="10">
    <location>
        <begin position="195"/>
        <end position="212"/>
    </location>
</feature>
<feature type="transmembrane region" description="Helical" evidence="10">
    <location>
        <begin position="520"/>
        <end position="540"/>
    </location>
</feature>
<dbReference type="PIRSF" id="PIRSF002869">
    <property type="entry name" value="MviN"/>
    <property type="match status" value="1"/>
</dbReference>
<keyword evidence="7 10" id="KW-0472">Membrane</keyword>
<dbReference type="UniPathway" id="UPA00219"/>
<keyword evidence="4 10" id="KW-0133">Cell shape</keyword>
<feature type="transmembrane region" description="Helical" evidence="10">
    <location>
        <begin position="304"/>
        <end position="328"/>
    </location>
</feature>
<accession>A0A5R8KK47</accession>
<dbReference type="GO" id="GO:0034204">
    <property type="term" value="P:lipid translocation"/>
    <property type="evidence" value="ECO:0007669"/>
    <property type="project" value="TreeGrafter"/>
</dbReference>
<dbReference type="GO" id="GO:0008360">
    <property type="term" value="P:regulation of cell shape"/>
    <property type="evidence" value="ECO:0007669"/>
    <property type="project" value="UniProtKB-UniRule"/>
</dbReference>
<gene>
    <name evidence="10 13" type="primary">murJ</name>
    <name evidence="13" type="ORF">FEM03_04500</name>
</gene>
<evidence type="ECO:0000313" key="14">
    <source>
        <dbReference type="Proteomes" id="UP000306196"/>
    </source>
</evidence>
<dbReference type="Proteomes" id="UP000306196">
    <property type="component" value="Unassembled WGS sequence"/>
</dbReference>
<proteinExistence type="inferred from homology"/>
<feature type="transmembrane region" description="Helical" evidence="10">
    <location>
        <begin position="420"/>
        <end position="443"/>
    </location>
</feature>
<evidence type="ECO:0000256" key="6">
    <source>
        <dbReference type="ARBA" id="ARBA00022989"/>
    </source>
</evidence>
<dbReference type="AlphaFoldDB" id="A0A5R8KK47"/>
<comment type="pathway">
    <text evidence="10">Cell wall biogenesis; peptidoglycan biosynthesis.</text>
</comment>
<keyword evidence="2 10" id="KW-1003">Cell membrane</keyword>
<evidence type="ECO:0000256" key="9">
    <source>
        <dbReference type="ARBA" id="ARBA00061532"/>
    </source>
</evidence>
<keyword evidence="14" id="KW-1185">Reference proteome</keyword>
<keyword evidence="10 11" id="KW-0961">Cell wall biogenesis/degradation</keyword>
<dbReference type="GO" id="GO:0071555">
    <property type="term" value="P:cell wall organization"/>
    <property type="evidence" value="ECO:0007669"/>
    <property type="project" value="UniProtKB-UniRule"/>
</dbReference>
<feature type="region of interest" description="Disordered" evidence="12">
    <location>
        <begin position="1"/>
        <end position="22"/>
    </location>
</feature>
<reference evidence="13 14" key="1">
    <citation type="submission" date="2019-05" db="EMBL/GenBank/DDBJ databases">
        <title>Verrucobacter flavum gen. nov., sp. nov. a new member of the family Verrucomicrobiaceae.</title>
        <authorList>
            <person name="Szuroczki S."/>
            <person name="Abbaszade G."/>
            <person name="Szabo A."/>
            <person name="Felfoldi T."/>
            <person name="Schumann P."/>
            <person name="Boka K."/>
            <person name="Keki Z."/>
            <person name="Toumi M."/>
            <person name="Toth E."/>
        </authorList>
    </citation>
    <scope>NUCLEOTIDE SEQUENCE [LARGE SCALE GENOMIC DNA]</scope>
    <source>
        <strain evidence="13 14">MG-N-17</strain>
    </source>
</reference>
<dbReference type="HAMAP" id="MF_02078">
    <property type="entry name" value="MurJ_MviN"/>
    <property type="match status" value="1"/>
</dbReference>
<dbReference type="EMBL" id="VAUV01000003">
    <property type="protein sequence ID" value="TLD71989.1"/>
    <property type="molecule type" value="Genomic_DNA"/>
</dbReference>
<evidence type="ECO:0000256" key="10">
    <source>
        <dbReference type="HAMAP-Rule" id="MF_02078"/>
    </source>
</evidence>
<organism evidence="13 14">
    <name type="scientific">Phragmitibacter flavus</name>
    <dbReference type="NCBI Taxonomy" id="2576071"/>
    <lineage>
        <taxon>Bacteria</taxon>
        <taxon>Pseudomonadati</taxon>
        <taxon>Verrucomicrobiota</taxon>
        <taxon>Verrucomicrobiia</taxon>
        <taxon>Verrucomicrobiales</taxon>
        <taxon>Verrucomicrobiaceae</taxon>
        <taxon>Phragmitibacter</taxon>
    </lineage>
</organism>